<feature type="coiled-coil region" evidence="1">
    <location>
        <begin position="150"/>
        <end position="177"/>
    </location>
</feature>
<dbReference type="EMBL" id="KB468168">
    <property type="protein sequence ID" value="PCH45132.1"/>
    <property type="molecule type" value="Genomic_DNA"/>
</dbReference>
<evidence type="ECO:0000313" key="2">
    <source>
        <dbReference type="EMBL" id="PCH45132.1"/>
    </source>
</evidence>
<reference evidence="2 3" key="1">
    <citation type="journal article" date="2012" name="Science">
        <title>The Paleozoic origin of enzymatic lignin decomposition reconstructed from 31 fungal genomes.</title>
        <authorList>
            <person name="Floudas D."/>
            <person name="Binder M."/>
            <person name="Riley R."/>
            <person name="Barry K."/>
            <person name="Blanchette R.A."/>
            <person name="Henrissat B."/>
            <person name="Martinez A.T."/>
            <person name="Otillar R."/>
            <person name="Spatafora J.W."/>
            <person name="Yadav J.S."/>
            <person name="Aerts A."/>
            <person name="Benoit I."/>
            <person name="Boyd A."/>
            <person name="Carlson A."/>
            <person name="Copeland A."/>
            <person name="Coutinho P.M."/>
            <person name="de Vries R.P."/>
            <person name="Ferreira P."/>
            <person name="Findley K."/>
            <person name="Foster B."/>
            <person name="Gaskell J."/>
            <person name="Glotzer D."/>
            <person name="Gorecki P."/>
            <person name="Heitman J."/>
            <person name="Hesse C."/>
            <person name="Hori C."/>
            <person name="Igarashi K."/>
            <person name="Jurgens J.A."/>
            <person name="Kallen N."/>
            <person name="Kersten P."/>
            <person name="Kohler A."/>
            <person name="Kuees U."/>
            <person name="Kumar T.K.A."/>
            <person name="Kuo A."/>
            <person name="LaButti K."/>
            <person name="Larrondo L.F."/>
            <person name="Lindquist E."/>
            <person name="Ling A."/>
            <person name="Lombard V."/>
            <person name="Lucas S."/>
            <person name="Lundell T."/>
            <person name="Martin R."/>
            <person name="McLaughlin D.J."/>
            <person name="Morgenstern I."/>
            <person name="Morin E."/>
            <person name="Murat C."/>
            <person name="Nagy L.G."/>
            <person name="Nolan M."/>
            <person name="Ohm R.A."/>
            <person name="Patyshakuliyeva A."/>
            <person name="Rokas A."/>
            <person name="Ruiz-Duenas F.J."/>
            <person name="Sabat G."/>
            <person name="Salamov A."/>
            <person name="Samejima M."/>
            <person name="Schmutz J."/>
            <person name="Slot J.C."/>
            <person name="St John F."/>
            <person name="Stenlid J."/>
            <person name="Sun H."/>
            <person name="Sun S."/>
            <person name="Syed K."/>
            <person name="Tsang A."/>
            <person name="Wiebenga A."/>
            <person name="Young D."/>
            <person name="Pisabarro A."/>
            <person name="Eastwood D.C."/>
            <person name="Martin F."/>
            <person name="Cullen D."/>
            <person name="Grigoriev I.V."/>
            <person name="Hibbett D.S."/>
        </authorList>
    </citation>
    <scope>NUCLEOTIDE SEQUENCE [LARGE SCALE GENOMIC DNA]</scope>
    <source>
        <strain evidence="2 3">MD-104</strain>
    </source>
</reference>
<dbReference type="AlphaFoldDB" id="A0A2H3JSL0"/>
<dbReference type="PANTHER" id="PTHR48471">
    <property type="entry name" value="DDE TNP4 DOMAIN-CONTAINING PROTEIN"/>
    <property type="match status" value="1"/>
</dbReference>
<dbReference type="OrthoDB" id="78198at2759"/>
<protein>
    <submittedName>
        <fullName evidence="2">Uncharacterized protein</fullName>
    </submittedName>
</protein>
<sequence>MSERDRIIEERVGNTRSAIKRNLRRGAIAPVDFLIYNNSLTQDNMTYESDNHRHVMIVASQALLHMLHYTVVFQTADLQMCDRKAFQTMVQSGYSFGDGCPASPRHVPDLIEIGRWNGGVACLLPAPARTPALDCHPTMPASDSEEDFLLAMFLEDVINEEDEALEAEDEEDQLAAALNPHEGTAWQALYHSHNNSAYITTMSFDVHTFNLLLSSGFATCWSSQTIPHPDVQQTGNPCPGHQSPDADGALGLLLHWLSSTMCEVSLQQIFALVPNTVNHYLYAAIDVLLETVMEMPEGKIMWPEDINEFHCYELLIMA</sequence>
<gene>
    <name evidence="2" type="ORF">WOLCODRAFT_19383</name>
</gene>
<proteinExistence type="predicted"/>
<organism evidence="2 3">
    <name type="scientific">Wolfiporia cocos (strain MD-104)</name>
    <name type="common">Brown rot fungus</name>
    <dbReference type="NCBI Taxonomy" id="742152"/>
    <lineage>
        <taxon>Eukaryota</taxon>
        <taxon>Fungi</taxon>
        <taxon>Dikarya</taxon>
        <taxon>Basidiomycota</taxon>
        <taxon>Agaricomycotina</taxon>
        <taxon>Agaricomycetes</taxon>
        <taxon>Polyporales</taxon>
        <taxon>Phaeolaceae</taxon>
        <taxon>Wolfiporia</taxon>
    </lineage>
</organism>
<keyword evidence="1" id="KW-0175">Coiled coil</keyword>
<evidence type="ECO:0000256" key="1">
    <source>
        <dbReference type="SAM" id="Coils"/>
    </source>
</evidence>
<dbReference type="PANTHER" id="PTHR48471:SF1">
    <property type="entry name" value="DDE TNP4 DOMAIN-CONTAINING PROTEIN"/>
    <property type="match status" value="1"/>
</dbReference>
<dbReference type="Proteomes" id="UP000218811">
    <property type="component" value="Unassembled WGS sequence"/>
</dbReference>
<name>A0A2H3JSL0_WOLCO</name>
<accession>A0A2H3JSL0</accession>
<evidence type="ECO:0000313" key="3">
    <source>
        <dbReference type="Proteomes" id="UP000218811"/>
    </source>
</evidence>
<keyword evidence="3" id="KW-1185">Reference proteome</keyword>